<dbReference type="Proteomes" id="UP001604336">
    <property type="component" value="Unassembled WGS sequence"/>
</dbReference>
<dbReference type="SUPFAM" id="SSF51445">
    <property type="entry name" value="(Trans)glycosidases"/>
    <property type="match status" value="1"/>
</dbReference>
<keyword evidence="3 5" id="KW-0326">Glycosidase</keyword>
<evidence type="ECO:0000313" key="8">
    <source>
        <dbReference type="Proteomes" id="UP001604336"/>
    </source>
</evidence>
<dbReference type="InterPro" id="IPR044965">
    <property type="entry name" value="Glyco_hydro_17_plant"/>
</dbReference>
<accession>A0ABD1RTI3</accession>
<dbReference type="Gene3D" id="3.20.20.80">
    <property type="entry name" value="Glycosidases"/>
    <property type="match status" value="1"/>
</dbReference>
<protein>
    <submittedName>
        <fullName evidence="7">Beta-1</fullName>
    </submittedName>
</protein>
<evidence type="ECO:0000256" key="6">
    <source>
        <dbReference type="SAM" id="SignalP"/>
    </source>
</evidence>
<keyword evidence="2 5" id="KW-0378">Hydrolase</keyword>
<feature type="chain" id="PRO_5044883839" evidence="6">
    <location>
        <begin position="29"/>
        <end position="416"/>
    </location>
</feature>
<comment type="caution">
    <text evidence="7">The sequence shown here is derived from an EMBL/GenBank/DDBJ whole genome shotgun (WGS) entry which is preliminary data.</text>
</comment>
<reference evidence="8" key="1">
    <citation type="submission" date="2024-07" db="EMBL/GenBank/DDBJ databases">
        <title>Two chromosome-level genome assemblies of Korean endemic species Abeliophyllum distichum and Forsythia ovata (Oleaceae).</title>
        <authorList>
            <person name="Jang H."/>
        </authorList>
    </citation>
    <scope>NUCLEOTIDE SEQUENCE [LARGE SCALE GENOMIC DNA]</scope>
</reference>
<evidence type="ECO:0000256" key="4">
    <source>
        <dbReference type="RuleBase" id="RU004335"/>
    </source>
</evidence>
<dbReference type="AlphaFoldDB" id="A0ABD1RTI3"/>
<organism evidence="7 8">
    <name type="scientific">Abeliophyllum distichum</name>
    <dbReference type="NCBI Taxonomy" id="126358"/>
    <lineage>
        <taxon>Eukaryota</taxon>
        <taxon>Viridiplantae</taxon>
        <taxon>Streptophyta</taxon>
        <taxon>Embryophyta</taxon>
        <taxon>Tracheophyta</taxon>
        <taxon>Spermatophyta</taxon>
        <taxon>Magnoliopsida</taxon>
        <taxon>eudicotyledons</taxon>
        <taxon>Gunneridae</taxon>
        <taxon>Pentapetalae</taxon>
        <taxon>asterids</taxon>
        <taxon>lamiids</taxon>
        <taxon>Lamiales</taxon>
        <taxon>Oleaceae</taxon>
        <taxon>Forsythieae</taxon>
        <taxon>Abeliophyllum</taxon>
    </lineage>
</organism>
<comment type="similarity">
    <text evidence="1 4">Belongs to the glycosyl hydrolase 17 family.</text>
</comment>
<evidence type="ECO:0000256" key="1">
    <source>
        <dbReference type="ARBA" id="ARBA00008773"/>
    </source>
</evidence>
<evidence type="ECO:0000256" key="5">
    <source>
        <dbReference type="RuleBase" id="RU004336"/>
    </source>
</evidence>
<dbReference type="FunFam" id="3.20.20.80:FF:000010">
    <property type="entry name" value="glucan endo-1,3-beta-glucosidase, basic"/>
    <property type="match status" value="1"/>
</dbReference>
<evidence type="ECO:0000313" key="7">
    <source>
        <dbReference type="EMBL" id="KAL2491742.1"/>
    </source>
</evidence>
<dbReference type="InterPro" id="IPR017853">
    <property type="entry name" value="GH"/>
</dbReference>
<evidence type="ECO:0000256" key="2">
    <source>
        <dbReference type="ARBA" id="ARBA00022801"/>
    </source>
</evidence>
<name>A0ABD1RTI3_9LAMI</name>
<dbReference type="Pfam" id="PF00332">
    <property type="entry name" value="Glyco_hydro_17"/>
    <property type="match status" value="1"/>
</dbReference>
<dbReference type="PANTHER" id="PTHR32227">
    <property type="entry name" value="GLUCAN ENDO-1,3-BETA-GLUCOSIDASE BG1-RELATED-RELATED"/>
    <property type="match status" value="1"/>
</dbReference>
<gene>
    <name evidence="7" type="ORF">Adt_27370</name>
</gene>
<sequence>MAGIRNHFTTELALVGLLILAILDFTVAQTGVCYGRNGNGLPPPPEVVALYNQNNIRRMRIYDPHQPTLQALRGSSIEVMLGVPNTDLQNLAASQNNANTWIQNNVRNYPNVRFRYISVGNEVSPLKGDTSQFVPFVLPAMRNIQNAIAAAGLGNQIKVSTSIETGVLGNSYPPSDGVFRPEVRHYLGGIIQFLVNNRAPLLVNIYPYFARIGNPQQISLEYALFTSSGIVTPDGTRYQNLFYAILDTMYAALEKAGGSSLEIVVSESGWPSAGGRDTSIDNARTYNTNLVQRVKAGTPKRPGRAIETYIFAMFDEDQKSPEYEKNFGLFRPNKEAKYPINFWPISFTPCDNYSTLKRSMKMALNAKNKFRLIDKKPPSASDDLKIWERCSDIILSWMINGIKENLASNVLKLKIN</sequence>
<proteinExistence type="inferred from homology"/>
<dbReference type="GO" id="GO:0016798">
    <property type="term" value="F:hydrolase activity, acting on glycosyl bonds"/>
    <property type="evidence" value="ECO:0007669"/>
    <property type="project" value="UniProtKB-KW"/>
</dbReference>
<evidence type="ECO:0000256" key="3">
    <source>
        <dbReference type="ARBA" id="ARBA00023295"/>
    </source>
</evidence>
<keyword evidence="6" id="KW-0732">Signal</keyword>
<dbReference type="EMBL" id="JBFOLK010000008">
    <property type="protein sequence ID" value="KAL2491742.1"/>
    <property type="molecule type" value="Genomic_DNA"/>
</dbReference>
<dbReference type="InterPro" id="IPR000490">
    <property type="entry name" value="Glyco_hydro_17"/>
</dbReference>
<keyword evidence="8" id="KW-1185">Reference proteome</keyword>
<dbReference type="PROSITE" id="PS00587">
    <property type="entry name" value="GLYCOSYL_HYDROL_F17"/>
    <property type="match status" value="1"/>
</dbReference>
<feature type="signal peptide" evidence="6">
    <location>
        <begin position="1"/>
        <end position="28"/>
    </location>
</feature>